<comment type="caution">
    <text evidence="2">The sequence shown here is derived from an EMBL/GenBank/DDBJ whole genome shotgun (WGS) entry which is preliminary data.</text>
</comment>
<dbReference type="EMBL" id="CAXHTB010000007">
    <property type="protein sequence ID" value="CAL0310223.1"/>
    <property type="molecule type" value="Genomic_DNA"/>
</dbReference>
<gene>
    <name evidence="2" type="ORF">LLUT_LOCUS11283</name>
</gene>
<organism evidence="2 3">
    <name type="scientific">Lupinus luteus</name>
    <name type="common">European yellow lupine</name>
    <dbReference type="NCBI Taxonomy" id="3873"/>
    <lineage>
        <taxon>Eukaryota</taxon>
        <taxon>Viridiplantae</taxon>
        <taxon>Streptophyta</taxon>
        <taxon>Embryophyta</taxon>
        <taxon>Tracheophyta</taxon>
        <taxon>Spermatophyta</taxon>
        <taxon>Magnoliopsida</taxon>
        <taxon>eudicotyledons</taxon>
        <taxon>Gunneridae</taxon>
        <taxon>Pentapetalae</taxon>
        <taxon>rosids</taxon>
        <taxon>fabids</taxon>
        <taxon>Fabales</taxon>
        <taxon>Fabaceae</taxon>
        <taxon>Papilionoideae</taxon>
        <taxon>50 kb inversion clade</taxon>
        <taxon>genistoids sensu lato</taxon>
        <taxon>core genistoids</taxon>
        <taxon>Genisteae</taxon>
        <taxon>Lupinus</taxon>
    </lineage>
</organism>
<dbReference type="PANTHER" id="PTHR37611:SF4">
    <property type="entry name" value="OS06G0538400 PROTEIN"/>
    <property type="match status" value="1"/>
</dbReference>
<reference evidence="2 3" key="1">
    <citation type="submission" date="2024-03" db="EMBL/GenBank/DDBJ databases">
        <authorList>
            <person name="Martinez-Hernandez J."/>
        </authorList>
    </citation>
    <scope>NUCLEOTIDE SEQUENCE [LARGE SCALE GENOMIC DNA]</scope>
</reference>
<dbReference type="Proteomes" id="UP001497480">
    <property type="component" value="Unassembled WGS sequence"/>
</dbReference>
<evidence type="ECO:0000256" key="1">
    <source>
        <dbReference type="SAM" id="MobiDB-lite"/>
    </source>
</evidence>
<name>A0AAV1WMH9_LUPLU</name>
<proteinExistence type="predicted"/>
<accession>A0AAV1WMH9</accession>
<keyword evidence="3" id="KW-1185">Reference proteome</keyword>
<protein>
    <submittedName>
        <fullName evidence="2">Uncharacterized protein</fullName>
    </submittedName>
</protein>
<feature type="region of interest" description="Disordered" evidence="1">
    <location>
        <begin position="58"/>
        <end position="77"/>
    </location>
</feature>
<feature type="compositionally biased region" description="Polar residues" evidence="1">
    <location>
        <begin position="67"/>
        <end position="77"/>
    </location>
</feature>
<sequence>MGSSVPENAFELGFEISEANNVLLMSLMEETHEDEYNLDDRVVSMIQSLEAEINDSLLGQRNEENMDSNSYGKTLIS</sequence>
<dbReference type="PANTHER" id="PTHR37611">
    <property type="entry name" value="VIRUS-SPECIFIC-SIGNALING-PATHWAY REGULATED PROTEIN-RELATED"/>
    <property type="match status" value="1"/>
</dbReference>
<dbReference type="AlphaFoldDB" id="A0AAV1WMH9"/>
<evidence type="ECO:0000313" key="3">
    <source>
        <dbReference type="Proteomes" id="UP001497480"/>
    </source>
</evidence>
<evidence type="ECO:0000313" key="2">
    <source>
        <dbReference type="EMBL" id="CAL0310223.1"/>
    </source>
</evidence>